<gene>
    <name evidence="6" type="ORF">FQA47_022053</name>
</gene>
<evidence type="ECO:0000256" key="1">
    <source>
        <dbReference type="ARBA" id="ARBA00001974"/>
    </source>
</evidence>
<protein>
    <submittedName>
        <fullName evidence="6">L-amino-acid oxidase</fullName>
    </submittedName>
</protein>
<dbReference type="GO" id="GO:0009063">
    <property type="term" value="P:amino acid catabolic process"/>
    <property type="evidence" value="ECO:0007669"/>
    <property type="project" value="TreeGrafter"/>
</dbReference>
<dbReference type="SUPFAM" id="SSF51905">
    <property type="entry name" value="FAD/NAD(P)-binding domain"/>
    <property type="match status" value="1"/>
</dbReference>
<evidence type="ECO:0000313" key="6">
    <source>
        <dbReference type="EMBL" id="KAF6720741.1"/>
    </source>
</evidence>
<evidence type="ECO:0000256" key="2">
    <source>
        <dbReference type="ARBA" id="ARBA00022630"/>
    </source>
</evidence>
<evidence type="ECO:0000256" key="4">
    <source>
        <dbReference type="SAM" id="SignalP"/>
    </source>
</evidence>
<keyword evidence="2" id="KW-0285">Flavoprotein</keyword>
<dbReference type="Gene3D" id="3.50.50.60">
    <property type="entry name" value="FAD/NAD(P)-binding domain"/>
    <property type="match status" value="1"/>
</dbReference>
<keyword evidence="4" id="KW-0732">Signal</keyword>
<feature type="signal peptide" evidence="4">
    <location>
        <begin position="1"/>
        <end position="29"/>
    </location>
</feature>
<reference evidence="6" key="1">
    <citation type="journal article" name="BMC Genomics">
        <title>Long-read sequencing and de novo genome assembly of marine medaka (Oryzias melastigma).</title>
        <authorList>
            <person name="Liang P."/>
            <person name="Saqib H.S.A."/>
            <person name="Ni X."/>
            <person name="Shen Y."/>
        </authorList>
    </citation>
    <scope>NUCLEOTIDE SEQUENCE</scope>
    <source>
        <strain evidence="6">Bigg-433</strain>
    </source>
</reference>
<dbReference type="Proteomes" id="UP000646548">
    <property type="component" value="Unassembled WGS sequence"/>
</dbReference>
<dbReference type="PANTHER" id="PTHR10742:SF342">
    <property type="entry name" value="AMINE OXIDASE"/>
    <property type="match status" value="1"/>
</dbReference>
<keyword evidence="3" id="KW-0274">FAD</keyword>
<dbReference type="PANTHER" id="PTHR10742">
    <property type="entry name" value="FLAVIN MONOAMINE OXIDASE"/>
    <property type="match status" value="1"/>
</dbReference>
<feature type="chain" id="PRO_5032427148" evidence="4">
    <location>
        <begin position="30"/>
        <end position="134"/>
    </location>
</feature>
<dbReference type="FunFam" id="3.50.50.60:FF:000450">
    <property type="entry name" value="Amine oxidase"/>
    <property type="match status" value="1"/>
</dbReference>
<dbReference type="AlphaFoldDB" id="A0A834F471"/>
<dbReference type="InterPro" id="IPR050281">
    <property type="entry name" value="Flavin_monoamine_oxidase"/>
</dbReference>
<evidence type="ECO:0000256" key="3">
    <source>
        <dbReference type="ARBA" id="ARBA00022827"/>
    </source>
</evidence>
<dbReference type="InterPro" id="IPR036188">
    <property type="entry name" value="FAD/NAD-bd_sf"/>
</dbReference>
<dbReference type="GO" id="GO:0001716">
    <property type="term" value="F:L-amino-acid oxidase activity"/>
    <property type="evidence" value="ECO:0007669"/>
    <property type="project" value="TreeGrafter"/>
</dbReference>
<dbReference type="PRINTS" id="PR00419">
    <property type="entry name" value="ADXRDTASE"/>
</dbReference>
<comment type="cofactor">
    <cofactor evidence="1">
        <name>FAD</name>
        <dbReference type="ChEBI" id="CHEBI:57692"/>
    </cofactor>
</comment>
<sequence length="134" mass="14840">MISFQLKWILSFVPSAVFFLLLVLPESNSAKVKTKVMLEDCLNDTDYQSLFDTLEEGLPTTNTSHHVAIVGAGMAGLTAAKLLQDAGYKVTVLEASERVGGRVHTYRNKEEGWYVELGAMRIPSSHRILLSLIE</sequence>
<comment type="caution">
    <text evidence="6">The sequence shown here is derived from an EMBL/GenBank/DDBJ whole genome shotgun (WGS) entry which is preliminary data.</text>
</comment>
<name>A0A834F471_ORYME</name>
<dbReference type="EMBL" id="WKFB01000514">
    <property type="protein sequence ID" value="KAF6720741.1"/>
    <property type="molecule type" value="Genomic_DNA"/>
</dbReference>
<dbReference type="InterPro" id="IPR002937">
    <property type="entry name" value="Amino_oxidase"/>
</dbReference>
<evidence type="ECO:0000313" key="7">
    <source>
        <dbReference type="Proteomes" id="UP000646548"/>
    </source>
</evidence>
<organism evidence="6 7">
    <name type="scientific">Oryzias melastigma</name>
    <name type="common">Marine medaka</name>
    <dbReference type="NCBI Taxonomy" id="30732"/>
    <lineage>
        <taxon>Eukaryota</taxon>
        <taxon>Metazoa</taxon>
        <taxon>Chordata</taxon>
        <taxon>Craniata</taxon>
        <taxon>Vertebrata</taxon>
        <taxon>Euteleostomi</taxon>
        <taxon>Actinopterygii</taxon>
        <taxon>Neopterygii</taxon>
        <taxon>Teleostei</taxon>
        <taxon>Neoteleostei</taxon>
        <taxon>Acanthomorphata</taxon>
        <taxon>Ovalentaria</taxon>
        <taxon>Atherinomorphae</taxon>
        <taxon>Beloniformes</taxon>
        <taxon>Adrianichthyidae</taxon>
        <taxon>Oryziinae</taxon>
        <taxon>Oryzias</taxon>
    </lineage>
</organism>
<dbReference type="Pfam" id="PF01593">
    <property type="entry name" value="Amino_oxidase"/>
    <property type="match status" value="1"/>
</dbReference>
<evidence type="ECO:0000259" key="5">
    <source>
        <dbReference type="Pfam" id="PF01593"/>
    </source>
</evidence>
<proteinExistence type="predicted"/>
<accession>A0A834F471</accession>
<feature type="domain" description="Amine oxidase" evidence="5">
    <location>
        <begin position="74"/>
        <end position="133"/>
    </location>
</feature>